<feature type="domain" description="Calcineurin-like phosphoesterase" evidence="9">
    <location>
        <begin position="4"/>
        <end position="121"/>
    </location>
</feature>
<keyword evidence="4 10" id="KW-0378">Hydrolase</keyword>
<reference evidence="10 11" key="1">
    <citation type="submission" date="2020-08" db="EMBL/GenBank/DDBJ databases">
        <title>Genomic Encyclopedia of Type Strains, Phase IV (KMG-IV): sequencing the most valuable type-strain genomes for metagenomic binning, comparative biology and taxonomic classification.</title>
        <authorList>
            <person name="Goeker M."/>
        </authorList>
    </citation>
    <scope>NUCLEOTIDE SEQUENCE [LARGE SCALE GENOMIC DNA]</scope>
    <source>
        <strain evidence="10 11">DSM 18233</strain>
    </source>
</reference>
<evidence type="ECO:0000256" key="8">
    <source>
        <dbReference type="ARBA" id="ARBA00049417"/>
    </source>
</evidence>
<keyword evidence="11" id="KW-1185">Reference proteome</keyword>
<evidence type="ECO:0000256" key="7">
    <source>
        <dbReference type="ARBA" id="ARBA00033210"/>
    </source>
</evidence>
<dbReference type="PANTHER" id="PTHR40942">
    <property type="match status" value="1"/>
</dbReference>
<accession>A0A840RFG6</accession>
<sequence>MARYVIGDVQGCFEELTLLLGRLDFDATRDRLWLVGDLVNRGPQSLEVLRWVMGQGGAVQTVLGNHDLHLLAVAAGIAKRKAGDTLDAILDHPQCAAFCEWLRFQPLIIDLDDFLLVHAGIWPGWNKDKALEAAAAVEATLRGEQWRVFLQDMYGSQPAHWSEARNKTERLRFTINACTRMRFVDEHLNLQLKFKGELEQAPPGLQPWFAAPGRKRTPRVLCGHWSALGLRMQDEVWATDTGCIWGGQLTAVNLDTAQVIQQPALQSYQAVTVE</sequence>
<evidence type="ECO:0000256" key="6">
    <source>
        <dbReference type="ARBA" id="ARBA00032248"/>
    </source>
</evidence>
<comment type="similarity">
    <text evidence="2">Belongs to the Ap4A hydrolase family.</text>
</comment>
<dbReference type="NCBIfam" id="TIGR00668">
    <property type="entry name" value="apaH"/>
    <property type="match status" value="1"/>
</dbReference>
<dbReference type="InterPro" id="IPR004617">
    <property type="entry name" value="ApaH"/>
</dbReference>
<dbReference type="RefSeq" id="WP_184099770.1">
    <property type="nucleotide sequence ID" value="NZ_JACHHN010000003.1"/>
</dbReference>
<protein>
    <recommendedName>
        <fullName evidence="3">bis(5'-nucleosyl)-tetraphosphatase (symmetrical)</fullName>
        <ecNumber evidence="3">3.6.1.41</ecNumber>
    </recommendedName>
    <alternativeName>
        <fullName evidence="6">Ap4A hydrolase</fullName>
    </alternativeName>
    <alternativeName>
        <fullName evidence="5">Diadenosine 5',5'''-P1,P4-tetraphosphate pyrophosphohydrolase</fullName>
    </alternativeName>
    <alternativeName>
        <fullName evidence="7">Diadenosine tetraphosphatase</fullName>
    </alternativeName>
</protein>
<evidence type="ECO:0000256" key="2">
    <source>
        <dbReference type="ARBA" id="ARBA00005419"/>
    </source>
</evidence>
<dbReference type="Pfam" id="PF00149">
    <property type="entry name" value="Metallophos"/>
    <property type="match status" value="1"/>
</dbReference>
<dbReference type="InterPro" id="IPR004843">
    <property type="entry name" value="Calcineurin-like_PHP"/>
</dbReference>
<evidence type="ECO:0000313" key="11">
    <source>
        <dbReference type="Proteomes" id="UP000543030"/>
    </source>
</evidence>
<dbReference type="EC" id="3.6.1.41" evidence="3"/>
<dbReference type="InterPro" id="IPR029052">
    <property type="entry name" value="Metallo-depent_PP-like"/>
</dbReference>
<dbReference type="Proteomes" id="UP000543030">
    <property type="component" value="Unassembled WGS sequence"/>
</dbReference>
<dbReference type="Gene3D" id="3.60.21.10">
    <property type="match status" value="1"/>
</dbReference>
<comment type="catalytic activity">
    <reaction evidence="8">
        <text>P(1),P(4)-bis(5'-adenosyl) tetraphosphate + H2O = 2 ADP + 2 H(+)</text>
        <dbReference type="Rhea" id="RHEA:24252"/>
        <dbReference type="ChEBI" id="CHEBI:15377"/>
        <dbReference type="ChEBI" id="CHEBI:15378"/>
        <dbReference type="ChEBI" id="CHEBI:58141"/>
        <dbReference type="ChEBI" id="CHEBI:456216"/>
        <dbReference type="EC" id="3.6.1.41"/>
    </reaction>
</comment>
<dbReference type="EMBL" id="JACHHN010000003">
    <property type="protein sequence ID" value="MBB5191140.1"/>
    <property type="molecule type" value="Genomic_DNA"/>
</dbReference>
<dbReference type="PIRSF" id="PIRSF000903">
    <property type="entry name" value="B5n-ttraPtase_sm"/>
    <property type="match status" value="1"/>
</dbReference>
<dbReference type="GO" id="GO:0008803">
    <property type="term" value="F:bis(5'-nucleosyl)-tetraphosphatase (symmetrical) activity"/>
    <property type="evidence" value="ECO:0007669"/>
    <property type="project" value="UniProtKB-EC"/>
</dbReference>
<gene>
    <name evidence="10" type="ORF">HNQ50_001863</name>
</gene>
<proteinExistence type="inferred from homology"/>
<evidence type="ECO:0000256" key="4">
    <source>
        <dbReference type="ARBA" id="ARBA00022801"/>
    </source>
</evidence>
<name>A0A840RFG6_9NEIS</name>
<evidence type="ECO:0000256" key="3">
    <source>
        <dbReference type="ARBA" id="ARBA00012506"/>
    </source>
</evidence>
<dbReference type="SUPFAM" id="SSF56300">
    <property type="entry name" value="Metallo-dependent phosphatases"/>
    <property type="match status" value="1"/>
</dbReference>
<evidence type="ECO:0000256" key="5">
    <source>
        <dbReference type="ARBA" id="ARBA00031248"/>
    </source>
</evidence>
<evidence type="ECO:0000256" key="1">
    <source>
        <dbReference type="ARBA" id="ARBA00003413"/>
    </source>
</evidence>
<evidence type="ECO:0000259" key="9">
    <source>
        <dbReference type="Pfam" id="PF00149"/>
    </source>
</evidence>
<dbReference type="NCBIfam" id="NF001204">
    <property type="entry name" value="PRK00166.1"/>
    <property type="match status" value="1"/>
</dbReference>
<comment type="function">
    <text evidence="1">Hydrolyzes diadenosine 5',5'''-P1,P4-tetraphosphate to yield ADP.</text>
</comment>
<dbReference type="PANTHER" id="PTHR40942:SF4">
    <property type="entry name" value="CYTOCHROME C5"/>
    <property type="match status" value="1"/>
</dbReference>
<evidence type="ECO:0000313" key="10">
    <source>
        <dbReference type="EMBL" id="MBB5191140.1"/>
    </source>
</evidence>
<organism evidence="10 11">
    <name type="scientific">Silvimonas terrae</name>
    <dbReference type="NCBI Taxonomy" id="300266"/>
    <lineage>
        <taxon>Bacteria</taxon>
        <taxon>Pseudomonadati</taxon>
        <taxon>Pseudomonadota</taxon>
        <taxon>Betaproteobacteria</taxon>
        <taxon>Neisseriales</taxon>
        <taxon>Chitinibacteraceae</taxon>
        <taxon>Silvimonas</taxon>
    </lineage>
</organism>
<dbReference type="AlphaFoldDB" id="A0A840RFG6"/>
<comment type="caution">
    <text evidence="10">The sequence shown here is derived from an EMBL/GenBank/DDBJ whole genome shotgun (WGS) entry which is preliminary data.</text>
</comment>